<dbReference type="AlphaFoldDB" id="A0A640VS93"/>
<gene>
    <name evidence="4" type="ORF">So717_24300</name>
</gene>
<keyword evidence="2" id="KW-0472">Membrane</keyword>
<sequence length="410" mass="44229">MFAVSAVQACDAPEGQHDLVVAIRSAEPFTFTGPDGLPRGFAVDLWHSISTDIDKTTAFVNCDSIDAQEAALRRGSVDVVISPLTITAERMLTYDFSQQYLSSGLTLAVAQSGAIDFEVAINTISETVFQPTVARAIILFLLLNLVTAFLLRALMRSLPDGLDDHGEVGRFRASTAYMLEAVARTSGLKGVGDGFRTLLGKVFEMVMAVVGTALSAMILGVITSAFVGAIGENPPVSAQALPGMSIAVLRCSTAQEFLRQEVTEAAFRADEDSAEQEGLMARAAWLDCAAHQADNMRKVDAMPQDGLPGGFILTPTWKEAVEQLYQGKVEAVLGDWVALSYLSRRAPYDGQVSVQNSVYRNEPYGWAITRAGGNEELRRAIDSALIVRMRDTDWRKRIENTLGSGAIAPN</sequence>
<feature type="transmembrane region" description="Helical" evidence="2">
    <location>
        <begin position="205"/>
        <end position="230"/>
    </location>
</feature>
<dbReference type="RefSeq" id="WP_159977658.1">
    <property type="nucleotide sequence ID" value="NZ_BLIV01000004.1"/>
</dbReference>
<evidence type="ECO:0000313" key="4">
    <source>
        <dbReference type="EMBL" id="GFE50677.1"/>
    </source>
</evidence>
<dbReference type="SUPFAM" id="SSF53850">
    <property type="entry name" value="Periplasmic binding protein-like II"/>
    <property type="match status" value="1"/>
</dbReference>
<dbReference type="Gene3D" id="3.40.190.10">
    <property type="entry name" value="Periplasmic binding protein-like II"/>
    <property type="match status" value="3"/>
</dbReference>
<dbReference type="Proteomes" id="UP000436522">
    <property type="component" value="Unassembled WGS sequence"/>
</dbReference>
<keyword evidence="2" id="KW-0812">Transmembrane</keyword>
<keyword evidence="5" id="KW-1185">Reference proteome</keyword>
<evidence type="ECO:0000256" key="1">
    <source>
        <dbReference type="ARBA" id="ARBA00022729"/>
    </source>
</evidence>
<dbReference type="Pfam" id="PF00497">
    <property type="entry name" value="SBP_bac_3"/>
    <property type="match status" value="1"/>
</dbReference>
<accession>A0A640VS93</accession>
<name>A0A640VS93_9RHOB</name>
<dbReference type="InterPro" id="IPR001638">
    <property type="entry name" value="Solute-binding_3/MltF_N"/>
</dbReference>
<feature type="domain" description="Solute-binding protein family 3/N-terminal" evidence="3">
    <location>
        <begin position="18"/>
        <end position="405"/>
    </location>
</feature>
<dbReference type="SMART" id="SM00062">
    <property type="entry name" value="PBPb"/>
    <property type="match status" value="1"/>
</dbReference>
<evidence type="ECO:0000313" key="5">
    <source>
        <dbReference type="Proteomes" id="UP000436522"/>
    </source>
</evidence>
<dbReference type="OrthoDB" id="9814231at2"/>
<keyword evidence="1" id="KW-0732">Signal</keyword>
<keyword evidence="2" id="KW-1133">Transmembrane helix</keyword>
<proteinExistence type="predicted"/>
<dbReference type="PANTHER" id="PTHR35936">
    <property type="entry name" value="MEMBRANE-BOUND LYTIC MUREIN TRANSGLYCOSYLASE F"/>
    <property type="match status" value="1"/>
</dbReference>
<organism evidence="4 5">
    <name type="scientific">Roseobacter cerasinus</name>
    <dbReference type="NCBI Taxonomy" id="2602289"/>
    <lineage>
        <taxon>Bacteria</taxon>
        <taxon>Pseudomonadati</taxon>
        <taxon>Pseudomonadota</taxon>
        <taxon>Alphaproteobacteria</taxon>
        <taxon>Rhodobacterales</taxon>
        <taxon>Roseobacteraceae</taxon>
        <taxon>Roseobacter</taxon>
    </lineage>
</organism>
<protein>
    <recommendedName>
        <fullName evidence="3">Solute-binding protein family 3/N-terminal domain-containing protein</fullName>
    </recommendedName>
</protein>
<feature type="transmembrane region" description="Helical" evidence="2">
    <location>
        <begin position="133"/>
        <end position="151"/>
    </location>
</feature>
<evidence type="ECO:0000256" key="2">
    <source>
        <dbReference type="SAM" id="Phobius"/>
    </source>
</evidence>
<reference evidence="4 5" key="1">
    <citation type="submission" date="2019-12" db="EMBL/GenBank/DDBJ databases">
        <title>Roseobacter cerasinus sp. nov., isolated from seawater around aquaculture.</title>
        <authorList>
            <person name="Muramatsu S."/>
            <person name="Takabe Y."/>
            <person name="Mori K."/>
            <person name="Takaichi S."/>
            <person name="Hanada S."/>
        </authorList>
    </citation>
    <scope>NUCLEOTIDE SEQUENCE [LARGE SCALE GENOMIC DNA]</scope>
    <source>
        <strain evidence="4 5">AI77</strain>
    </source>
</reference>
<evidence type="ECO:0000259" key="3">
    <source>
        <dbReference type="SMART" id="SM00062"/>
    </source>
</evidence>
<comment type="caution">
    <text evidence="4">The sequence shown here is derived from an EMBL/GenBank/DDBJ whole genome shotgun (WGS) entry which is preliminary data.</text>
</comment>
<dbReference type="EMBL" id="BLIV01000004">
    <property type="protein sequence ID" value="GFE50677.1"/>
    <property type="molecule type" value="Genomic_DNA"/>
</dbReference>